<proteinExistence type="predicted"/>
<feature type="region of interest" description="Disordered" evidence="1">
    <location>
        <begin position="570"/>
        <end position="593"/>
    </location>
</feature>
<dbReference type="FunFam" id="1.10.510.10:FF:000778">
    <property type="entry name" value="Kinase family protein"/>
    <property type="match status" value="1"/>
</dbReference>
<accession>A0A9Q0JVB1</accession>
<gene>
    <name evidence="3" type="ORF">NE237_029963</name>
</gene>
<dbReference type="Pfam" id="PF07714">
    <property type="entry name" value="PK_Tyr_Ser-Thr"/>
    <property type="match status" value="1"/>
</dbReference>
<evidence type="ECO:0000259" key="2">
    <source>
        <dbReference type="PROSITE" id="PS50011"/>
    </source>
</evidence>
<evidence type="ECO:0000313" key="3">
    <source>
        <dbReference type="EMBL" id="KAJ4953131.1"/>
    </source>
</evidence>
<dbReference type="Pfam" id="PF06760">
    <property type="entry name" value="DUF1221"/>
    <property type="match status" value="1"/>
</dbReference>
<dbReference type="SUPFAM" id="SSF56112">
    <property type="entry name" value="Protein kinase-like (PK-like)"/>
    <property type="match status" value="1"/>
</dbReference>
<protein>
    <recommendedName>
        <fullName evidence="2">Protein kinase domain-containing protein</fullName>
    </recommendedName>
</protein>
<organism evidence="3 4">
    <name type="scientific">Protea cynaroides</name>
    <dbReference type="NCBI Taxonomy" id="273540"/>
    <lineage>
        <taxon>Eukaryota</taxon>
        <taxon>Viridiplantae</taxon>
        <taxon>Streptophyta</taxon>
        <taxon>Embryophyta</taxon>
        <taxon>Tracheophyta</taxon>
        <taxon>Spermatophyta</taxon>
        <taxon>Magnoliopsida</taxon>
        <taxon>Proteales</taxon>
        <taxon>Proteaceae</taxon>
        <taxon>Protea</taxon>
    </lineage>
</organism>
<dbReference type="PANTHER" id="PTHR44329">
    <property type="entry name" value="SERINE/THREONINE-PROTEIN KINASE TNNI3K-RELATED"/>
    <property type="match status" value="1"/>
</dbReference>
<dbReference type="InterPro" id="IPR051681">
    <property type="entry name" value="Ser/Thr_Kinases-Pseudokinases"/>
</dbReference>
<dbReference type="InterPro" id="IPR001245">
    <property type="entry name" value="Ser-Thr/Tyr_kinase_cat_dom"/>
</dbReference>
<evidence type="ECO:0000313" key="4">
    <source>
        <dbReference type="Proteomes" id="UP001141806"/>
    </source>
</evidence>
<sequence length="683" mass="78107">MDQFRQMGKVLGSLNALMVFKDDIQVNQRQCCLLYDVFNLVFQGIAEEIKQNLRFEEKHTKWKALEHPLRELYQVFKEGEAYVQQCMDNKDWLAKVISLSQNTDCVEFHIHNLLSCIPIVIEAIETAGEISGCDQHLILKKRVVLSKKYERDSMDPKIFQSNFGKQHLVSQHICNRLDAVWKEDRWFLLETIREKINSGSLTKQEQRLMELLLMKLDHSNPSDGRLFPSSILVGSKDYHLRRRLGSGSQFKEVQWLGESFVIRHCFGEIEPAIPEISFLSSLVHPNILQYLCGFSDEEKKECFLLMELMSKDLSSCIKEFCGPRRKVPFSLPVVVDLMLQIARGMEYLHSHRIYHGDLNPYNILVRPRNSPDGYLQAKISGFGLSSFKNFTHRTSSNQNEAPFIWYAPEVLLEQQEQPGTSSSSKYTEKADIYSFGMICFELLTGKVPFEDSHLQGDKMSRNIRAGERPLFPFDSPKYLTNLTKKCWHTDPIQRPSFSSICRILRNIKRFVMLNPDHSQPDPPMTPVDYGDIEAWFCKKFAAEGKPNPAPVSQIPFEMFAYRVMEKERSSASFKDRSSESGSEGTSGCGDENAALVDDTFPALTEKKIPVYPEFTNKKLLSTKKTTDAKANKRPGTPKGRALRPPFLTKSGRSLRINSESHLSVVMAPSRRRTSGHASDSELA</sequence>
<dbReference type="AlphaFoldDB" id="A0A9Q0JVB1"/>
<dbReference type="InterPro" id="IPR011009">
    <property type="entry name" value="Kinase-like_dom_sf"/>
</dbReference>
<dbReference type="PROSITE" id="PS50011">
    <property type="entry name" value="PROTEIN_KINASE_DOM"/>
    <property type="match status" value="1"/>
</dbReference>
<dbReference type="Gene3D" id="1.10.510.10">
    <property type="entry name" value="Transferase(Phosphotransferase) domain 1"/>
    <property type="match status" value="1"/>
</dbReference>
<dbReference type="GO" id="GO:0005524">
    <property type="term" value="F:ATP binding"/>
    <property type="evidence" value="ECO:0007669"/>
    <property type="project" value="InterPro"/>
</dbReference>
<dbReference type="PANTHER" id="PTHR44329:SF260">
    <property type="entry name" value="PROTEIN KINASE DOMAIN-CONTAINING PROTEIN"/>
    <property type="match status" value="1"/>
</dbReference>
<feature type="domain" description="Protein kinase" evidence="2">
    <location>
        <begin position="238"/>
        <end position="511"/>
    </location>
</feature>
<keyword evidence="4" id="KW-1185">Reference proteome</keyword>
<comment type="caution">
    <text evidence="3">The sequence shown here is derived from an EMBL/GenBank/DDBJ whole genome shotgun (WGS) entry which is preliminary data.</text>
</comment>
<feature type="region of interest" description="Disordered" evidence="1">
    <location>
        <begin position="622"/>
        <end position="683"/>
    </location>
</feature>
<dbReference type="InterPro" id="IPR010632">
    <property type="entry name" value="DUF1221"/>
</dbReference>
<reference evidence="3" key="1">
    <citation type="journal article" date="2023" name="Plant J.">
        <title>The genome of the king protea, Protea cynaroides.</title>
        <authorList>
            <person name="Chang J."/>
            <person name="Duong T.A."/>
            <person name="Schoeman C."/>
            <person name="Ma X."/>
            <person name="Roodt D."/>
            <person name="Barker N."/>
            <person name="Li Z."/>
            <person name="Van de Peer Y."/>
            <person name="Mizrachi E."/>
        </authorList>
    </citation>
    <scope>NUCLEOTIDE SEQUENCE</scope>
    <source>
        <tissue evidence="3">Young leaves</tissue>
    </source>
</reference>
<dbReference type="InterPro" id="IPR000719">
    <property type="entry name" value="Prot_kinase_dom"/>
</dbReference>
<dbReference type="Proteomes" id="UP001141806">
    <property type="component" value="Unassembled WGS sequence"/>
</dbReference>
<evidence type="ECO:0000256" key="1">
    <source>
        <dbReference type="SAM" id="MobiDB-lite"/>
    </source>
</evidence>
<dbReference type="EMBL" id="JAMYWD010000012">
    <property type="protein sequence ID" value="KAJ4953131.1"/>
    <property type="molecule type" value="Genomic_DNA"/>
</dbReference>
<name>A0A9Q0JVB1_9MAGN</name>
<dbReference type="GO" id="GO:0004674">
    <property type="term" value="F:protein serine/threonine kinase activity"/>
    <property type="evidence" value="ECO:0007669"/>
    <property type="project" value="TreeGrafter"/>
</dbReference>
<dbReference type="OrthoDB" id="4062651at2759"/>
<feature type="compositionally biased region" description="Low complexity" evidence="1">
    <location>
        <begin position="579"/>
        <end position="591"/>
    </location>
</feature>